<comment type="caution">
    <text evidence="5">The sequence shown here is derived from an EMBL/GenBank/DDBJ whole genome shotgun (WGS) entry which is preliminary data.</text>
</comment>
<accession>A0AA39ILH5</accession>
<evidence type="ECO:0000256" key="2">
    <source>
        <dbReference type="ARBA" id="ARBA00023242"/>
    </source>
</evidence>
<dbReference type="Proteomes" id="UP001175271">
    <property type="component" value="Unassembled WGS sequence"/>
</dbReference>
<dbReference type="PANTHER" id="PTHR15835:SF6">
    <property type="entry name" value="ZINC FINGER C3HC-TYPE PROTEIN 1"/>
    <property type="match status" value="1"/>
</dbReference>
<organism evidence="5 6">
    <name type="scientific">Steinernema hermaphroditum</name>
    <dbReference type="NCBI Taxonomy" id="289476"/>
    <lineage>
        <taxon>Eukaryota</taxon>
        <taxon>Metazoa</taxon>
        <taxon>Ecdysozoa</taxon>
        <taxon>Nematoda</taxon>
        <taxon>Chromadorea</taxon>
        <taxon>Rhabditida</taxon>
        <taxon>Tylenchina</taxon>
        <taxon>Panagrolaimomorpha</taxon>
        <taxon>Strongyloidoidea</taxon>
        <taxon>Steinernematidae</taxon>
        <taxon>Steinernema</taxon>
    </lineage>
</organism>
<feature type="region of interest" description="Disordered" evidence="3">
    <location>
        <begin position="1"/>
        <end position="43"/>
    </location>
</feature>
<comment type="subcellular location">
    <subcellularLocation>
        <location evidence="1">Nucleus</location>
    </subcellularLocation>
</comment>
<dbReference type="PANTHER" id="PTHR15835">
    <property type="entry name" value="NUCLEAR-INTERACTING PARTNER OF ALK"/>
    <property type="match status" value="1"/>
</dbReference>
<reference evidence="5" key="1">
    <citation type="submission" date="2023-06" db="EMBL/GenBank/DDBJ databases">
        <title>Genomic analysis of the entomopathogenic nematode Steinernema hermaphroditum.</title>
        <authorList>
            <person name="Schwarz E.M."/>
            <person name="Heppert J.K."/>
            <person name="Baniya A."/>
            <person name="Schwartz H.T."/>
            <person name="Tan C.-H."/>
            <person name="Antoshechkin I."/>
            <person name="Sternberg P.W."/>
            <person name="Goodrich-Blair H."/>
            <person name="Dillman A.R."/>
        </authorList>
    </citation>
    <scope>NUCLEOTIDE SEQUENCE</scope>
    <source>
        <strain evidence="5">PS9179</strain>
        <tissue evidence="5">Whole animal</tissue>
    </source>
</reference>
<proteinExistence type="predicted"/>
<evidence type="ECO:0000313" key="5">
    <source>
        <dbReference type="EMBL" id="KAK0425816.1"/>
    </source>
</evidence>
<dbReference type="GO" id="GO:0005634">
    <property type="term" value="C:nucleus"/>
    <property type="evidence" value="ECO:0007669"/>
    <property type="project" value="UniProtKB-SubCell"/>
</dbReference>
<keyword evidence="2" id="KW-0539">Nucleus</keyword>
<feature type="domain" description="C3HC-type" evidence="4">
    <location>
        <begin position="52"/>
        <end position="143"/>
    </location>
</feature>
<protein>
    <recommendedName>
        <fullName evidence="4">C3HC-type domain-containing protein</fullName>
    </recommendedName>
</protein>
<dbReference type="InterPro" id="IPR012935">
    <property type="entry name" value="NuBaID_N"/>
</dbReference>
<evidence type="ECO:0000313" key="6">
    <source>
        <dbReference type="Proteomes" id="UP001175271"/>
    </source>
</evidence>
<dbReference type="Pfam" id="PF07967">
    <property type="entry name" value="zf-C3HC"/>
    <property type="match status" value="1"/>
</dbReference>
<sequence length="297" mass="33787">MSGVEEVSTSGQPLTPDSETLPPLKRRAPEAVDAGESSSKLQRRTAEEVESVDLFHQRLSTFTAGRWFGKPLDLSPRECARRGWRCSERDVVRCDGCGAVVNASLPLLTTTCSLQAYNACVDQCAAMLKTSHKTECVWREAVFREPPEEADAEKIKQAILQRCAGLEPIMRREFRVVKHHEITREHLRKFEGRQPEALLLAICGWSYGGIRDQVRCHRCLRSTYLFLFHEAKPFDPLAQHFHWCAVFDTGKYLPRWREEVNAAADVKFQPDFGCVVAPTNIKIRPREALRSHARRGK</sequence>
<feature type="compositionally biased region" description="Polar residues" evidence="3">
    <location>
        <begin position="7"/>
        <end position="18"/>
    </location>
</feature>
<dbReference type="GO" id="GO:0008270">
    <property type="term" value="F:zinc ion binding"/>
    <property type="evidence" value="ECO:0007669"/>
    <property type="project" value="InterPro"/>
</dbReference>
<keyword evidence="6" id="KW-1185">Reference proteome</keyword>
<dbReference type="EMBL" id="JAUCMV010000001">
    <property type="protein sequence ID" value="KAK0425816.1"/>
    <property type="molecule type" value="Genomic_DNA"/>
</dbReference>
<dbReference type="AlphaFoldDB" id="A0AA39ILH5"/>
<evidence type="ECO:0000259" key="4">
    <source>
        <dbReference type="Pfam" id="PF07967"/>
    </source>
</evidence>
<gene>
    <name evidence="5" type="ORF">QR680_009404</name>
</gene>
<evidence type="ECO:0000256" key="1">
    <source>
        <dbReference type="ARBA" id="ARBA00004123"/>
    </source>
</evidence>
<evidence type="ECO:0000256" key="3">
    <source>
        <dbReference type="SAM" id="MobiDB-lite"/>
    </source>
</evidence>
<name>A0AA39ILH5_9BILA</name>